<keyword evidence="5" id="KW-1185">Reference proteome</keyword>
<dbReference type="PROSITE" id="PS00086">
    <property type="entry name" value="CYTOCHROME_P450"/>
    <property type="match status" value="1"/>
</dbReference>
<sequence>MGTVRTTVPKKRIPPGPQLPRAAQTALWFSDARRMLSQCHERFGDIFRIHIAHQGTCVFISAPEDVKRVFTAAPEQLHAGDGNRSMKPVLGENSVLLLDEAEHREQRRLLLPSFHGERARGYTGLMREIAAAEIASWPRGRPHRVRAGMQAMTMDYILHAVFGVADAERLSPLRANLQRLLTIGADPRHALFLLALGPDRLRRFPPFRREMDAIDRLLYAEIRRRRAQPDLEERSDVLSLLLHAQHADGSPMTDAELRDELVTLLVAGHETTASALVSAVRELVRHPDKLDRLTEEVRAGSDTYLKAVVYETLRLRPVISVIPRTLTQPMRFAGYDVPAGVRVVPAIYLLHRRPDVYPEPERFLPERFLEHPPGTYTWIPFGGGVRRCLGRAFAQLEMETVLRELVLGAAVRAVPQQPARASRRRKAAVPAHEAEVIVT</sequence>
<accession>A0ABU2L0M0</accession>
<dbReference type="SUPFAM" id="SSF48264">
    <property type="entry name" value="Cytochrome P450"/>
    <property type="match status" value="1"/>
</dbReference>
<keyword evidence="3" id="KW-0479">Metal-binding</keyword>
<keyword evidence="3" id="KW-0349">Heme</keyword>
<keyword evidence="3" id="KW-0560">Oxidoreductase</keyword>
<dbReference type="CDD" id="cd11053">
    <property type="entry name" value="CYP110-like"/>
    <property type="match status" value="1"/>
</dbReference>
<evidence type="ECO:0000256" key="2">
    <source>
        <dbReference type="ARBA" id="ARBA00010617"/>
    </source>
</evidence>
<reference evidence="5" key="1">
    <citation type="submission" date="2023-07" db="EMBL/GenBank/DDBJ databases">
        <title>30 novel species of actinomycetes from the DSMZ collection.</title>
        <authorList>
            <person name="Nouioui I."/>
        </authorList>
    </citation>
    <scope>NUCLEOTIDE SEQUENCE [LARGE SCALE GENOMIC DNA]</scope>
    <source>
        <strain evidence="5">DSM 45055</strain>
    </source>
</reference>
<evidence type="ECO:0000313" key="4">
    <source>
        <dbReference type="EMBL" id="MDT0304942.1"/>
    </source>
</evidence>
<dbReference type="InterPro" id="IPR050121">
    <property type="entry name" value="Cytochrome_P450_monoxygenase"/>
</dbReference>
<dbReference type="InterPro" id="IPR002401">
    <property type="entry name" value="Cyt_P450_E_grp-I"/>
</dbReference>
<comment type="cofactor">
    <cofactor evidence="1">
        <name>heme</name>
        <dbReference type="ChEBI" id="CHEBI:30413"/>
    </cofactor>
</comment>
<evidence type="ECO:0000256" key="1">
    <source>
        <dbReference type="ARBA" id="ARBA00001971"/>
    </source>
</evidence>
<dbReference type="InterPro" id="IPR017972">
    <property type="entry name" value="Cyt_P450_CS"/>
</dbReference>
<dbReference type="Proteomes" id="UP001183226">
    <property type="component" value="Unassembled WGS sequence"/>
</dbReference>
<dbReference type="PRINTS" id="PR00463">
    <property type="entry name" value="EP450I"/>
</dbReference>
<keyword evidence="3" id="KW-0408">Iron</keyword>
<evidence type="ECO:0000313" key="5">
    <source>
        <dbReference type="Proteomes" id="UP001183226"/>
    </source>
</evidence>
<proteinExistence type="inferred from homology"/>
<comment type="similarity">
    <text evidence="2 3">Belongs to the cytochrome P450 family.</text>
</comment>
<name>A0ABU2L0M0_9ACTN</name>
<evidence type="ECO:0000256" key="3">
    <source>
        <dbReference type="RuleBase" id="RU000461"/>
    </source>
</evidence>
<comment type="caution">
    <text evidence="4">The sequence shown here is derived from an EMBL/GenBank/DDBJ whole genome shotgun (WGS) entry which is preliminary data.</text>
</comment>
<dbReference type="InterPro" id="IPR036396">
    <property type="entry name" value="Cyt_P450_sf"/>
</dbReference>
<organism evidence="4 5">
    <name type="scientific">Streptomonospora wellingtoniae</name>
    <dbReference type="NCBI Taxonomy" id="3075544"/>
    <lineage>
        <taxon>Bacteria</taxon>
        <taxon>Bacillati</taxon>
        <taxon>Actinomycetota</taxon>
        <taxon>Actinomycetes</taxon>
        <taxon>Streptosporangiales</taxon>
        <taxon>Nocardiopsidaceae</taxon>
        <taxon>Streptomonospora</taxon>
    </lineage>
</organism>
<protein>
    <submittedName>
        <fullName evidence="4">Cytochrome P450</fullName>
    </submittedName>
</protein>
<dbReference type="InterPro" id="IPR001128">
    <property type="entry name" value="Cyt_P450"/>
</dbReference>
<dbReference type="PANTHER" id="PTHR24305:SF166">
    <property type="entry name" value="CYTOCHROME P450 12A4, MITOCHONDRIAL-RELATED"/>
    <property type="match status" value="1"/>
</dbReference>
<dbReference type="Gene3D" id="1.10.630.10">
    <property type="entry name" value="Cytochrome P450"/>
    <property type="match status" value="1"/>
</dbReference>
<dbReference type="Pfam" id="PF00067">
    <property type="entry name" value="p450"/>
    <property type="match status" value="1"/>
</dbReference>
<gene>
    <name evidence="4" type="ORF">RM446_22710</name>
</gene>
<keyword evidence="3" id="KW-0503">Monooxygenase</keyword>
<dbReference type="PRINTS" id="PR00385">
    <property type="entry name" value="P450"/>
</dbReference>
<dbReference type="RefSeq" id="WP_311547453.1">
    <property type="nucleotide sequence ID" value="NZ_JAVREK010000032.1"/>
</dbReference>
<dbReference type="EMBL" id="JAVREK010000032">
    <property type="protein sequence ID" value="MDT0304942.1"/>
    <property type="molecule type" value="Genomic_DNA"/>
</dbReference>
<dbReference type="PANTHER" id="PTHR24305">
    <property type="entry name" value="CYTOCHROME P450"/>
    <property type="match status" value="1"/>
</dbReference>